<dbReference type="FunFam" id="3.40.50.300:FF:000040">
    <property type="entry name" value="GTPase Der"/>
    <property type="match status" value="1"/>
</dbReference>
<reference evidence="13" key="1">
    <citation type="submission" date="2016-03" db="EMBL/GenBank/DDBJ databases">
        <title>Complete genome sequence of Solimmundus cernigliae, representing a novel lineage of polycyclic aromatic hydrocarbon degraders within the Gammaproteobacteria.</title>
        <authorList>
            <person name="Singleton D.R."/>
            <person name="Dickey A.N."/>
            <person name="Scholl E.H."/>
            <person name="Wright F.A."/>
            <person name="Aitken M.D."/>
        </authorList>
    </citation>
    <scope>NUCLEOTIDE SEQUENCE [LARGE SCALE GENOMIC DNA]</scope>
    <source>
        <strain evidence="13">TR3.2</strain>
    </source>
</reference>
<dbReference type="STRING" id="1810504.PG2T_14960"/>
<dbReference type="InterPro" id="IPR006073">
    <property type="entry name" value="GTP-bd"/>
</dbReference>
<proteinExistence type="inferred from homology"/>
<dbReference type="InterPro" id="IPR027417">
    <property type="entry name" value="P-loop_NTPase"/>
</dbReference>
<dbReference type="CDD" id="cd01894">
    <property type="entry name" value="EngA1"/>
    <property type="match status" value="1"/>
</dbReference>
<keyword evidence="3 8" id="KW-0690">Ribosome biogenesis</keyword>
<feature type="domain" description="EngA-type G" evidence="11">
    <location>
        <begin position="177"/>
        <end position="350"/>
    </location>
</feature>
<dbReference type="GO" id="GO:0042254">
    <property type="term" value="P:ribosome biogenesis"/>
    <property type="evidence" value="ECO:0007669"/>
    <property type="project" value="UniProtKB-KW"/>
</dbReference>
<comment type="function">
    <text evidence="8 10">GTPase that plays an essential role in the late steps of ribosome biogenesis.</text>
</comment>
<accession>A0A1B1YWW7</accession>
<gene>
    <name evidence="8" type="primary">der</name>
    <name evidence="12" type="ORF">PG2T_14960</name>
</gene>
<dbReference type="Pfam" id="PF01926">
    <property type="entry name" value="MMR_HSR1"/>
    <property type="match status" value="2"/>
</dbReference>
<dbReference type="OrthoDB" id="9805918at2"/>
<dbReference type="FunFam" id="3.40.50.300:FF:000057">
    <property type="entry name" value="GTPase Der"/>
    <property type="match status" value="1"/>
</dbReference>
<feature type="binding site" evidence="8">
    <location>
        <begin position="118"/>
        <end position="121"/>
    </location>
    <ligand>
        <name>GTP</name>
        <dbReference type="ChEBI" id="CHEBI:37565"/>
        <label>1</label>
    </ligand>
</feature>
<feature type="domain" description="EngA-type G" evidence="11">
    <location>
        <begin position="3"/>
        <end position="166"/>
    </location>
</feature>
<evidence type="ECO:0000256" key="10">
    <source>
        <dbReference type="RuleBase" id="RU004481"/>
    </source>
</evidence>
<dbReference type="HAMAP" id="MF_00195">
    <property type="entry name" value="GTPase_Der"/>
    <property type="match status" value="1"/>
</dbReference>
<evidence type="ECO:0000256" key="8">
    <source>
        <dbReference type="HAMAP-Rule" id="MF_00195"/>
    </source>
</evidence>
<comment type="similarity">
    <text evidence="1 8 9 10">Belongs to the TRAFAC class TrmE-Era-EngA-EngB-Septin-like GTPase superfamily. EngA (Der) GTPase family.</text>
</comment>
<dbReference type="Pfam" id="PF14714">
    <property type="entry name" value="KH_dom-like"/>
    <property type="match status" value="1"/>
</dbReference>
<protein>
    <recommendedName>
        <fullName evidence="2 8">GTPase Der</fullName>
    </recommendedName>
    <alternativeName>
        <fullName evidence="7 8">GTP-binding protein EngA</fullName>
    </alternativeName>
</protein>
<evidence type="ECO:0000313" key="12">
    <source>
        <dbReference type="EMBL" id="ANX05354.1"/>
    </source>
</evidence>
<evidence type="ECO:0000256" key="4">
    <source>
        <dbReference type="ARBA" id="ARBA00022737"/>
    </source>
</evidence>
<dbReference type="GO" id="GO:0043022">
    <property type="term" value="F:ribosome binding"/>
    <property type="evidence" value="ECO:0007669"/>
    <property type="project" value="TreeGrafter"/>
</dbReference>
<dbReference type="PROSITE" id="PS51712">
    <property type="entry name" value="G_ENGA"/>
    <property type="match status" value="2"/>
</dbReference>
<dbReference type="PRINTS" id="PR00326">
    <property type="entry name" value="GTP1OBG"/>
</dbReference>
<feature type="binding site" evidence="8">
    <location>
        <begin position="183"/>
        <end position="190"/>
    </location>
    <ligand>
        <name>GTP</name>
        <dbReference type="ChEBI" id="CHEBI:37565"/>
        <label>2</label>
    </ligand>
</feature>
<dbReference type="Gene3D" id="3.30.300.20">
    <property type="match status" value="1"/>
</dbReference>
<name>A0A1B1YWW7_9GAMM</name>
<feature type="binding site" evidence="8">
    <location>
        <begin position="295"/>
        <end position="298"/>
    </location>
    <ligand>
        <name>GTP</name>
        <dbReference type="ChEBI" id="CHEBI:37565"/>
        <label>2</label>
    </ligand>
</feature>
<dbReference type="PIRSF" id="PIRSF006485">
    <property type="entry name" value="GTP-binding_EngA"/>
    <property type="match status" value="1"/>
</dbReference>
<dbReference type="InParanoid" id="A0A1B1YWW7"/>
<sequence length="466" mass="50317">MTPVIALLGRPNVGKSTLFNRLTRSRDALVADFPGVTRDRLVGAGRLGERPFWVVDTGGMLGEDPELSGKVSAQALMAAQEADAVILVVDGRGGLTADDRSIANTLRGLGQPVWLAVNKAEHLDTELVRADFFELGLGDPWPISSSHGHGVADLLETVLAGFPDDEPAAAEEADPRPVFAVVGRPNAGKSTLINRLLGEQRLIESPLPGTTRDCVRVPVVLDGRECVLLDTAGLRRKAQVHEAIEKFSVIKTLQAIDQAQVVILMLDGELGVGEQDAHIAGQALQRGRGLVLAVNKSDTLDDAARKALRMEVRRRLPFVEFAPIEFISAKNGRGVKALTKAAFAVQHSALARTPTSELTRLLETIVAANPPPMAAGRRAKLRYAHQGGHAPPTIVIHGTQVDKLPPNYLRYLENSFREALGLVGTPVRIVTKQGENPYAGRVNALTPSQLERKHRARRRGRKLFGD</sequence>
<evidence type="ECO:0000256" key="5">
    <source>
        <dbReference type="ARBA" id="ARBA00022741"/>
    </source>
</evidence>
<keyword evidence="5 8" id="KW-0547">Nucleotide-binding</keyword>
<dbReference type="Gene3D" id="3.40.50.300">
    <property type="entry name" value="P-loop containing nucleotide triphosphate hydrolases"/>
    <property type="match status" value="2"/>
</dbReference>
<dbReference type="AlphaFoldDB" id="A0A1B1YWW7"/>
<keyword evidence="13" id="KW-1185">Reference proteome</keyword>
<dbReference type="Proteomes" id="UP000092952">
    <property type="component" value="Chromosome"/>
</dbReference>
<dbReference type="NCBIfam" id="TIGR03594">
    <property type="entry name" value="GTPase_EngA"/>
    <property type="match status" value="1"/>
</dbReference>
<dbReference type="InterPro" id="IPR031166">
    <property type="entry name" value="G_ENGA"/>
</dbReference>
<evidence type="ECO:0000256" key="9">
    <source>
        <dbReference type="PROSITE-ProRule" id="PRU01049"/>
    </source>
</evidence>
<keyword evidence="4 10" id="KW-0677">Repeat</keyword>
<dbReference type="SUPFAM" id="SSF52540">
    <property type="entry name" value="P-loop containing nucleoside triphosphate hydrolases"/>
    <property type="match status" value="2"/>
</dbReference>
<evidence type="ECO:0000256" key="3">
    <source>
        <dbReference type="ARBA" id="ARBA00022517"/>
    </source>
</evidence>
<comment type="subunit">
    <text evidence="8">Associates with the 50S ribosomal subunit.</text>
</comment>
<dbReference type="PANTHER" id="PTHR43834">
    <property type="entry name" value="GTPASE DER"/>
    <property type="match status" value="1"/>
</dbReference>
<organism evidence="12 13">
    <name type="scientific">Immundisolibacter cernigliae</name>
    <dbReference type="NCBI Taxonomy" id="1810504"/>
    <lineage>
        <taxon>Bacteria</taxon>
        <taxon>Pseudomonadati</taxon>
        <taxon>Pseudomonadota</taxon>
        <taxon>Gammaproteobacteria</taxon>
        <taxon>Immundisolibacterales</taxon>
        <taxon>Immundisolibacteraceae</taxon>
        <taxon>Immundisolibacter</taxon>
    </lineage>
</organism>
<dbReference type="PANTHER" id="PTHR43834:SF6">
    <property type="entry name" value="GTPASE DER"/>
    <property type="match status" value="1"/>
</dbReference>
<dbReference type="EMBL" id="CP014671">
    <property type="protein sequence ID" value="ANX05354.1"/>
    <property type="molecule type" value="Genomic_DNA"/>
</dbReference>
<dbReference type="FunCoup" id="A0A1B1YWW7">
    <property type="interactions" value="507"/>
</dbReference>
<feature type="binding site" evidence="8">
    <location>
        <begin position="9"/>
        <end position="16"/>
    </location>
    <ligand>
        <name>GTP</name>
        <dbReference type="ChEBI" id="CHEBI:37565"/>
        <label>1</label>
    </ligand>
</feature>
<dbReference type="InterPro" id="IPR032859">
    <property type="entry name" value="KH_dom-like"/>
</dbReference>
<evidence type="ECO:0000256" key="6">
    <source>
        <dbReference type="ARBA" id="ARBA00023134"/>
    </source>
</evidence>
<evidence type="ECO:0000256" key="1">
    <source>
        <dbReference type="ARBA" id="ARBA00008279"/>
    </source>
</evidence>
<evidence type="ECO:0000256" key="7">
    <source>
        <dbReference type="ARBA" id="ARBA00032345"/>
    </source>
</evidence>
<dbReference type="CDD" id="cd01895">
    <property type="entry name" value="EngA2"/>
    <property type="match status" value="1"/>
</dbReference>
<dbReference type="NCBIfam" id="TIGR00231">
    <property type="entry name" value="small_GTP"/>
    <property type="match status" value="2"/>
</dbReference>
<evidence type="ECO:0000256" key="2">
    <source>
        <dbReference type="ARBA" id="ARBA00020953"/>
    </source>
</evidence>
<keyword evidence="6 8" id="KW-0342">GTP-binding</keyword>
<dbReference type="GO" id="GO:0005525">
    <property type="term" value="F:GTP binding"/>
    <property type="evidence" value="ECO:0007669"/>
    <property type="project" value="UniProtKB-UniRule"/>
</dbReference>
<dbReference type="InterPro" id="IPR016484">
    <property type="entry name" value="GTPase_Der"/>
</dbReference>
<feature type="binding site" evidence="8">
    <location>
        <begin position="56"/>
        <end position="60"/>
    </location>
    <ligand>
        <name>GTP</name>
        <dbReference type="ChEBI" id="CHEBI:37565"/>
        <label>1</label>
    </ligand>
</feature>
<evidence type="ECO:0000259" key="11">
    <source>
        <dbReference type="PROSITE" id="PS51712"/>
    </source>
</evidence>
<dbReference type="KEGG" id="gbi:PG2T_14960"/>
<dbReference type="FunFam" id="3.30.300.20:FF:000004">
    <property type="entry name" value="GTPase Der"/>
    <property type="match status" value="1"/>
</dbReference>
<evidence type="ECO:0000313" key="13">
    <source>
        <dbReference type="Proteomes" id="UP000092952"/>
    </source>
</evidence>
<dbReference type="RefSeq" id="WP_068807291.1">
    <property type="nucleotide sequence ID" value="NZ_CP014671.1"/>
</dbReference>
<dbReference type="InterPro" id="IPR005225">
    <property type="entry name" value="Small_GTP-bd"/>
</dbReference>
<feature type="binding site" evidence="8">
    <location>
        <begin position="230"/>
        <end position="234"/>
    </location>
    <ligand>
        <name>GTP</name>
        <dbReference type="ChEBI" id="CHEBI:37565"/>
        <label>2</label>
    </ligand>
</feature>
<dbReference type="InterPro" id="IPR015946">
    <property type="entry name" value="KH_dom-like_a/b"/>
</dbReference>